<dbReference type="OrthoDB" id="1300414at2759"/>
<dbReference type="Proteomes" id="UP000325315">
    <property type="component" value="Unassembled WGS sequence"/>
</dbReference>
<dbReference type="Gene3D" id="4.10.60.10">
    <property type="entry name" value="Zinc finger, CCHC-type"/>
    <property type="match status" value="1"/>
</dbReference>
<organism evidence="4 5">
    <name type="scientific">Gossypium australe</name>
    <dbReference type="NCBI Taxonomy" id="47621"/>
    <lineage>
        <taxon>Eukaryota</taxon>
        <taxon>Viridiplantae</taxon>
        <taxon>Streptophyta</taxon>
        <taxon>Embryophyta</taxon>
        <taxon>Tracheophyta</taxon>
        <taxon>Spermatophyta</taxon>
        <taxon>Magnoliopsida</taxon>
        <taxon>eudicotyledons</taxon>
        <taxon>Gunneridae</taxon>
        <taxon>Pentapetalae</taxon>
        <taxon>rosids</taxon>
        <taxon>malvids</taxon>
        <taxon>Malvales</taxon>
        <taxon>Malvaceae</taxon>
        <taxon>Malvoideae</taxon>
        <taxon>Gossypium</taxon>
    </lineage>
</organism>
<evidence type="ECO:0000259" key="3">
    <source>
        <dbReference type="PROSITE" id="PS50158"/>
    </source>
</evidence>
<feature type="domain" description="CCHC-type" evidence="3">
    <location>
        <begin position="32"/>
        <end position="47"/>
    </location>
</feature>
<feature type="region of interest" description="Disordered" evidence="2">
    <location>
        <begin position="52"/>
        <end position="112"/>
    </location>
</feature>
<keyword evidence="1" id="KW-0479">Metal-binding</keyword>
<dbReference type="GO" id="GO:0008270">
    <property type="term" value="F:zinc ion binding"/>
    <property type="evidence" value="ECO:0007669"/>
    <property type="project" value="UniProtKB-KW"/>
</dbReference>
<protein>
    <submittedName>
        <fullName evidence="4">RuBisCO large subunit-binding protein subunit alpha, chloroplastic-like</fullName>
    </submittedName>
</protein>
<dbReference type="AlphaFoldDB" id="A0A5B6WJ72"/>
<dbReference type="PROSITE" id="PS50158">
    <property type="entry name" value="ZF_CCHC"/>
    <property type="match status" value="1"/>
</dbReference>
<dbReference type="PANTHER" id="PTHR15503:SF45">
    <property type="entry name" value="RNA-DIRECTED DNA POLYMERASE HOMOLOG"/>
    <property type="match status" value="1"/>
</dbReference>
<keyword evidence="5" id="KW-1185">Reference proteome</keyword>
<comment type="caution">
    <text evidence="4">The sequence shown here is derived from an EMBL/GenBank/DDBJ whole genome shotgun (WGS) entry which is preliminary data.</text>
</comment>
<dbReference type="EMBL" id="SMMG02000003">
    <property type="protein sequence ID" value="KAA3480892.1"/>
    <property type="molecule type" value="Genomic_DNA"/>
</dbReference>
<evidence type="ECO:0000256" key="1">
    <source>
        <dbReference type="PROSITE-ProRule" id="PRU00047"/>
    </source>
</evidence>
<evidence type="ECO:0000313" key="4">
    <source>
        <dbReference type="EMBL" id="KAA3480892.1"/>
    </source>
</evidence>
<dbReference type="Pfam" id="PF00098">
    <property type="entry name" value="zf-CCHC"/>
    <property type="match status" value="1"/>
</dbReference>
<reference evidence="5" key="1">
    <citation type="journal article" date="2019" name="Plant Biotechnol. J.">
        <title>Genome sequencing of the Australian wild diploid species Gossypium australe highlights disease resistance and delayed gland morphogenesis.</title>
        <authorList>
            <person name="Cai Y."/>
            <person name="Cai X."/>
            <person name="Wang Q."/>
            <person name="Wang P."/>
            <person name="Zhang Y."/>
            <person name="Cai C."/>
            <person name="Xu Y."/>
            <person name="Wang K."/>
            <person name="Zhou Z."/>
            <person name="Wang C."/>
            <person name="Geng S."/>
            <person name="Li B."/>
            <person name="Dong Q."/>
            <person name="Hou Y."/>
            <person name="Wang H."/>
            <person name="Ai P."/>
            <person name="Liu Z."/>
            <person name="Yi F."/>
            <person name="Sun M."/>
            <person name="An G."/>
            <person name="Cheng J."/>
            <person name="Zhang Y."/>
            <person name="Shi Q."/>
            <person name="Xie Y."/>
            <person name="Shi X."/>
            <person name="Chang Y."/>
            <person name="Huang F."/>
            <person name="Chen Y."/>
            <person name="Hong S."/>
            <person name="Mi L."/>
            <person name="Sun Q."/>
            <person name="Zhang L."/>
            <person name="Zhou B."/>
            <person name="Peng R."/>
            <person name="Zhang X."/>
            <person name="Liu F."/>
        </authorList>
    </citation>
    <scope>NUCLEOTIDE SEQUENCE [LARGE SCALE GENOMIC DNA]</scope>
    <source>
        <strain evidence="5">cv. PA1801</strain>
    </source>
</reference>
<accession>A0A5B6WJ72</accession>
<name>A0A5B6WJ72_9ROSI</name>
<keyword evidence="1" id="KW-0863">Zinc-finger</keyword>
<dbReference type="SMART" id="SM00343">
    <property type="entry name" value="ZnF_C2HC"/>
    <property type="match status" value="1"/>
</dbReference>
<proteinExistence type="predicted"/>
<dbReference type="InterPro" id="IPR032567">
    <property type="entry name" value="RTL1-rel"/>
</dbReference>
<dbReference type="InterPro" id="IPR001878">
    <property type="entry name" value="Znf_CCHC"/>
</dbReference>
<gene>
    <name evidence="4" type="ORF">EPI10_021299</name>
</gene>
<dbReference type="GO" id="GO:0003676">
    <property type="term" value="F:nucleic acid binding"/>
    <property type="evidence" value="ECO:0007669"/>
    <property type="project" value="InterPro"/>
</dbReference>
<sequence>MASVGNAKLNKPECGRCGKRHFGECRMDEKACFRCGSYEHFIRDCPELDEKDKSQNVRSSNMTVKGRPPRSVGNVSGSRSATRDTAVRSEARAPGRTSAIRAREEASSPNNNEIIQIESEESSELPIVISSMSTQRYVRKGWDAYLAYVLDTKVSESKIELVLVVCEYPDMFPKELPGLPPIRKVEFAIDLVPRTSPISIAPYRMALKS</sequence>
<dbReference type="PANTHER" id="PTHR15503">
    <property type="entry name" value="LDOC1 RELATED"/>
    <property type="match status" value="1"/>
</dbReference>
<keyword evidence="1" id="KW-0862">Zinc</keyword>
<feature type="compositionally biased region" description="Basic and acidic residues" evidence="2">
    <location>
        <begin position="81"/>
        <end position="93"/>
    </location>
</feature>
<evidence type="ECO:0000256" key="2">
    <source>
        <dbReference type="SAM" id="MobiDB-lite"/>
    </source>
</evidence>
<evidence type="ECO:0000313" key="5">
    <source>
        <dbReference type="Proteomes" id="UP000325315"/>
    </source>
</evidence>